<organism evidence="2 3">
    <name type="scientific">Albula glossodonta</name>
    <name type="common">roundjaw bonefish</name>
    <dbReference type="NCBI Taxonomy" id="121402"/>
    <lineage>
        <taxon>Eukaryota</taxon>
        <taxon>Metazoa</taxon>
        <taxon>Chordata</taxon>
        <taxon>Craniata</taxon>
        <taxon>Vertebrata</taxon>
        <taxon>Euteleostomi</taxon>
        <taxon>Actinopterygii</taxon>
        <taxon>Neopterygii</taxon>
        <taxon>Teleostei</taxon>
        <taxon>Albuliformes</taxon>
        <taxon>Albulidae</taxon>
        <taxon>Albula</taxon>
    </lineage>
</organism>
<dbReference type="OrthoDB" id="424753at2759"/>
<proteinExistence type="predicted"/>
<gene>
    <name evidence="2" type="ORF">JZ751_006650</name>
</gene>
<keyword evidence="3" id="KW-1185">Reference proteome</keyword>
<sequence length="96" mass="11028">MQGVELSRETRTGWWFKSQSSHSKNTIAVGPLSKALNPTLLPGEIGPCHRGRHESDRRQRLAARERKRGEKERDEEQRSCKPRRCHEHSGSENQAV</sequence>
<accession>A0A8T2P1Z5</accession>
<evidence type="ECO:0000256" key="1">
    <source>
        <dbReference type="SAM" id="MobiDB-lite"/>
    </source>
</evidence>
<reference evidence="2" key="1">
    <citation type="thesis" date="2021" institute="BYU ScholarsArchive" country="Provo, UT, USA">
        <title>Applications of and Algorithms for Genome Assembly and Genomic Analyses with an Emphasis on Marine Teleosts.</title>
        <authorList>
            <person name="Pickett B.D."/>
        </authorList>
    </citation>
    <scope>NUCLEOTIDE SEQUENCE</scope>
    <source>
        <strain evidence="2">HI-2016</strain>
    </source>
</reference>
<feature type="compositionally biased region" description="Basic and acidic residues" evidence="1">
    <location>
        <begin position="53"/>
        <end position="79"/>
    </location>
</feature>
<name>A0A8T2P1Z5_9TELE</name>
<dbReference type="Proteomes" id="UP000824540">
    <property type="component" value="Unassembled WGS sequence"/>
</dbReference>
<evidence type="ECO:0000313" key="3">
    <source>
        <dbReference type="Proteomes" id="UP000824540"/>
    </source>
</evidence>
<dbReference type="AlphaFoldDB" id="A0A8T2P1Z5"/>
<comment type="caution">
    <text evidence="2">The sequence shown here is derived from an EMBL/GenBank/DDBJ whole genome shotgun (WGS) entry which is preliminary data.</text>
</comment>
<feature type="region of interest" description="Disordered" evidence="1">
    <location>
        <begin position="18"/>
        <end position="96"/>
    </location>
</feature>
<evidence type="ECO:0000313" key="2">
    <source>
        <dbReference type="EMBL" id="KAG9346339.1"/>
    </source>
</evidence>
<protein>
    <submittedName>
        <fullName evidence="2">Uncharacterized protein</fullName>
    </submittedName>
</protein>
<dbReference type="EMBL" id="JAFBMS010000015">
    <property type="protein sequence ID" value="KAG9346339.1"/>
    <property type="molecule type" value="Genomic_DNA"/>
</dbReference>